<evidence type="ECO:0000313" key="2">
    <source>
        <dbReference type="EMBL" id="SDN17426.1"/>
    </source>
</evidence>
<dbReference type="AlphaFoldDB" id="A0A1G9Z9Y5"/>
<proteinExistence type="predicted"/>
<dbReference type="InterPro" id="IPR024079">
    <property type="entry name" value="MetalloPept_cat_dom_sf"/>
</dbReference>
<feature type="signal peptide" evidence="1">
    <location>
        <begin position="1"/>
        <end position="19"/>
    </location>
</feature>
<reference evidence="2 3" key="1">
    <citation type="submission" date="2016-10" db="EMBL/GenBank/DDBJ databases">
        <authorList>
            <person name="de Groot N.N."/>
        </authorList>
    </citation>
    <scope>NUCLEOTIDE SEQUENCE [LARGE SCALE GENOMIC DNA]</scope>
    <source>
        <strain evidence="2 3">DSM 44149</strain>
    </source>
</reference>
<dbReference type="STRING" id="211114.SAMN04489726_5328"/>
<name>A0A1G9Z9Y5_ALLAB</name>
<keyword evidence="1" id="KW-0732">Signal</keyword>
<dbReference type="Gene3D" id="3.40.390.10">
    <property type="entry name" value="Collagenase (Catalytic Domain)"/>
    <property type="match status" value="1"/>
</dbReference>
<dbReference type="OrthoDB" id="4523226at2"/>
<accession>A0A1G9Z9Y5</accession>
<protein>
    <submittedName>
        <fullName evidence="2">IgA Peptidase M64</fullName>
    </submittedName>
</protein>
<keyword evidence="3" id="KW-1185">Reference proteome</keyword>
<evidence type="ECO:0000256" key="1">
    <source>
        <dbReference type="SAM" id="SignalP"/>
    </source>
</evidence>
<dbReference type="EMBL" id="LT629701">
    <property type="protein sequence ID" value="SDN17426.1"/>
    <property type="molecule type" value="Genomic_DNA"/>
</dbReference>
<organism evidence="2 3">
    <name type="scientific">Allokutzneria albata</name>
    <name type="common">Kibdelosporangium albatum</name>
    <dbReference type="NCBI Taxonomy" id="211114"/>
    <lineage>
        <taxon>Bacteria</taxon>
        <taxon>Bacillati</taxon>
        <taxon>Actinomycetota</taxon>
        <taxon>Actinomycetes</taxon>
        <taxon>Pseudonocardiales</taxon>
        <taxon>Pseudonocardiaceae</taxon>
        <taxon>Allokutzneria</taxon>
    </lineage>
</organism>
<sequence length="330" mass="35527">MTTPLRYVLAALSVGTALAFLHPAPSVNATPTAQGPTEVREVFSPDGTISRVRVPGQARAAVPQDAPLGEVRAEVVPIQRTGPVGERFDLVFVGDGYTADQLGLYHEHVMGRWNELTQVEPFKSLKGSFNVWQVNVISSESGVSNDPTYGVRKNTALAMGFGYGNMERTLLINPDRTQQFAALAPGADQVVALANSSKYGGSGGEIAMIAAGNYEAGQVLVHELGHSIGGLADEYDYPDDLYSGTEPVEANVSIHTAETMKQQRVKWHEFLGKPSPDGGVVGTYEGALYHKRGIYRPTENSVMRTLGRPFNLIGLDAMRKAILSKTKPSQ</sequence>
<dbReference type="Pfam" id="PF09471">
    <property type="entry name" value="Peptidase_M64"/>
    <property type="match status" value="2"/>
</dbReference>
<feature type="chain" id="PRO_5038971936" evidence="1">
    <location>
        <begin position="20"/>
        <end position="330"/>
    </location>
</feature>
<dbReference type="SUPFAM" id="SSF55486">
    <property type="entry name" value="Metalloproteases ('zincins'), catalytic domain"/>
    <property type="match status" value="1"/>
</dbReference>
<gene>
    <name evidence="2" type="ORF">SAMN04489726_5328</name>
</gene>
<dbReference type="GO" id="GO:0008237">
    <property type="term" value="F:metallopeptidase activity"/>
    <property type="evidence" value="ECO:0007669"/>
    <property type="project" value="InterPro"/>
</dbReference>
<dbReference type="Proteomes" id="UP000183376">
    <property type="component" value="Chromosome I"/>
</dbReference>
<dbReference type="InterPro" id="IPR019026">
    <property type="entry name" value="Peptidase_M64_IgA"/>
</dbReference>
<dbReference type="RefSeq" id="WP_030427223.1">
    <property type="nucleotide sequence ID" value="NZ_JOEF01000002.1"/>
</dbReference>
<evidence type="ECO:0000313" key="3">
    <source>
        <dbReference type="Proteomes" id="UP000183376"/>
    </source>
</evidence>
<dbReference type="eggNOG" id="COG2304">
    <property type="taxonomic scope" value="Bacteria"/>
</dbReference>